<evidence type="ECO:0000256" key="1">
    <source>
        <dbReference type="SAM" id="MobiDB-lite"/>
    </source>
</evidence>
<organism evidence="2 3">
    <name type="scientific">Parthenolecanium corni</name>
    <dbReference type="NCBI Taxonomy" id="536013"/>
    <lineage>
        <taxon>Eukaryota</taxon>
        <taxon>Metazoa</taxon>
        <taxon>Ecdysozoa</taxon>
        <taxon>Arthropoda</taxon>
        <taxon>Hexapoda</taxon>
        <taxon>Insecta</taxon>
        <taxon>Pterygota</taxon>
        <taxon>Neoptera</taxon>
        <taxon>Paraneoptera</taxon>
        <taxon>Hemiptera</taxon>
        <taxon>Sternorrhyncha</taxon>
        <taxon>Coccoidea</taxon>
        <taxon>Coccidae</taxon>
        <taxon>Parthenolecanium</taxon>
    </lineage>
</organism>
<protein>
    <submittedName>
        <fullName evidence="2">Uncharacterized protein</fullName>
    </submittedName>
</protein>
<feature type="region of interest" description="Disordered" evidence="1">
    <location>
        <begin position="91"/>
        <end position="124"/>
    </location>
</feature>
<accession>A0AAN9T8Z6</accession>
<name>A0AAN9T8Z6_9HEMI</name>
<dbReference type="EMBL" id="JBBCAQ010000037">
    <property type="protein sequence ID" value="KAK7574053.1"/>
    <property type="molecule type" value="Genomic_DNA"/>
</dbReference>
<proteinExistence type="predicted"/>
<sequence length="124" mass="13809">MIPSSGKEDEDDDGFITTVIKSNVMAGYKLTPSFEATFLISPHPSGRPFANLLVFLESSNVRALRPPPPLPFHTRKHPLLHLNPSRIVNANYRFSPTTPPAPQTTHLKPPQPHSRTEYTTGTRL</sequence>
<dbReference type="AlphaFoldDB" id="A0AAN9T8Z6"/>
<comment type="caution">
    <text evidence="2">The sequence shown here is derived from an EMBL/GenBank/DDBJ whole genome shotgun (WGS) entry which is preliminary data.</text>
</comment>
<keyword evidence="3" id="KW-1185">Reference proteome</keyword>
<dbReference type="Proteomes" id="UP001367676">
    <property type="component" value="Unassembled WGS sequence"/>
</dbReference>
<gene>
    <name evidence="2" type="ORF">V9T40_011244</name>
</gene>
<evidence type="ECO:0000313" key="2">
    <source>
        <dbReference type="EMBL" id="KAK7574053.1"/>
    </source>
</evidence>
<reference evidence="2 3" key="1">
    <citation type="submission" date="2024-03" db="EMBL/GenBank/DDBJ databases">
        <title>Adaptation during the transition from Ophiocordyceps entomopathogen to insect associate is accompanied by gene loss and intensified selection.</title>
        <authorList>
            <person name="Ward C.M."/>
            <person name="Onetto C.A."/>
            <person name="Borneman A.R."/>
        </authorList>
    </citation>
    <scope>NUCLEOTIDE SEQUENCE [LARGE SCALE GENOMIC DNA]</scope>
    <source>
        <strain evidence="2">AWRI1</strain>
        <tissue evidence="2">Single Adult Female</tissue>
    </source>
</reference>
<evidence type="ECO:0000313" key="3">
    <source>
        <dbReference type="Proteomes" id="UP001367676"/>
    </source>
</evidence>